<dbReference type="GO" id="GO:0005506">
    <property type="term" value="F:iron ion binding"/>
    <property type="evidence" value="ECO:0007669"/>
    <property type="project" value="InterPro"/>
</dbReference>
<accession>A0A812NPA1</accession>
<dbReference type="Proteomes" id="UP000604046">
    <property type="component" value="Unassembled WGS sequence"/>
</dbReference>
<evidence type="ECO:0000256" key="1">
    <source>
        <dbReference type="SAM" id="Phobius"/>
    </source>
</evidence>
<feature type="transmembrane region" description="Helical" evidence="1">
    <location>
        <begin position="92"/>
        <end position="116"/>
    </location>
</feature>
<dbReference type="OrthoDB" id="430130at2759"/>
<dbReference type="GO" id="GO:0020037">
    <property type="term" value="F:heme binding"/>
    <property type="evidence" value="ECO:0007669"/>
    <property type="project" value="InterPro"/>
</dbReference>
<dbReference type="Gene3D" id="1.10.630.10">
    <property type="entry name" value="Cytochrome P450"/>
    <property type="match status" value="1"/>
</dbReference>
<proteinExistence type="predicted"/>
<keyword evidence="1" id="KW-0812">Transmembrane</keyword>
<feature type="transmembrane region" description="Helical" evidence="1">
    <location>
        <begin position="136"/>
        <end position="153"/>
    </location>
</feature>
<evidence type="ECO:0000313" key="2">
    <source>
        <dbReference type="EMBL" id="CAE7330326.1"/>
    </source>
</evidence>
<comment type="caution">
    <text evidence="2">The sequence shown here is derived from an EMBL/GenBank/DDBJ whole genome shotgun (WGS) entry which is preliminary data.</text>
</comment>
<keyword evidence="1" id="KW-1133">Transmembrane helix</keyword>
<sequence>MSCCNVVAVILVNILALPVEILGLPFMLLWILLMPLASFCSSLSLRRRAAALDARKEDPLIAQTWGSLEELLSRPAISVDASSSWPMILPAVLLLPMLLVNNLLAILVPPYFAHIARMAKWHQTSATGCGKVLFSWYYWNWHLLFGTLVGYMGERRVSAYAFEGETQGSPDFWWHGQGFFTGTHALADQLAMGAQDRGLGRAAFDAVVPEVFPRDLLIFMPNELEAKSTSKWAETRRALHDFWLSEQGPNYTQRVGHLKGLVKEAWANPSLEDLASIQVTAGLVSRCVFYVFFGEWLTGEEAEIMRRWATWAKIQVLPRFMHRLMFNFLIVKSKELRAETIRLICQRKLEHVFTTMNSSFSPANRRKYDIDLCNELMFIVGFAGIGGPTRAASSVGKFLLAQQSEDNTGVDFGGANSQWMVSLYKKDPKAFIMETCRISSPVGTFTTRLTAKAAKELGLDIGSAQESHAAGVINVSNLDPTKFPEPYKFDPARPNLPDALTWNGKAFSSRECDYPRLCPGRELSIQIVKALVEVALEGQGS</sequence>
<keyword evidence="3" id="KW-1185">Reference proteome</keyword>
<name>A0A812NPA1_9DINO</name>
<reference evidence="2" key="1">
    <citation type="submission" date="2021-02" db="EMBL/GenBank/DDBJ databases">
        <authorList>
            <person name="Dougan E. K."/>
            <person name="Rhodes N."/>
            <person name="Thang M."/>
            <person name="Chan C."/>
        </authorList>
    </citation>
    <scope>NUCLEOTIDE SEQUENCE</scope>
</reference>
<dbReference type="GO" id="GO:0016705">
    <property type="term" value="F:oxidoreductase activity, acting on paired donors, with incorporation or reduction of molecular oxygen"/>
    <property type="evidence" value="ECO:0007669"/>
    <property type="project" value="InterPro"/>
</dbReference>
<dbReference type="InterPro" id="IPR036396">
    <property type="entry name" value="Cyt_P450_sf"/>
</dbReference>
<dbReference type="AlphaFoldDB" id="A0A812NPA1"/>
<dbReference type="SUPFAM" id="SSF48264">
    <property type="entry name" value="Cytochrome P450"/>
    <property type="match status" value="1"/>
</dbReference>
<evidence type="ECO:0000313" key="3">
    <source>
        <dbReference type="Proteomes" id="UP000604046"/>
    </source>
</evidence>
<dbReference type="EMBL" id="CAJNDS010002105">
    <property type="protein sequence ID" value="CAE7330326.1"/>
    <property type="molecule type" value="Genomic_DNA"/>
</dbReference>
<organism evidence="2 3">
    <name type="scientific">Symbiodinium natans</name>
    <dbReference type="NCBI Taxonomy" id="878477"/>
    <lineage>
        <taxon>Eukaryota</taxon>
        <taxon>Sar</taxon>
        <taxon>Alveolata</taxon>
        <taxon>Dinophyceae</taxon>
        <taxon>Suessiales</taxon>
        <taxon>Symbiodiniaceae</taxon>
        <taxon>Symbiodinium</taxon>
    </lineage>
</organism>
<protein>
    <submittedName>
        <fullName evidence="2">PRKAA1 protein</fullName>
    </submittedName>
</protein>
<gene>
    <name evidence="2" type="primary">PRKAA1</name>
    <name evidence="2" type="ORF">SNAT2548_LOCUS17288</name>
</gene>
<dbReference type="GO" id="GO:0004497">
    <property type="term" value="F:monooxygenase activity"/>
    <property type="evidence" value="ECO:0007669"/>
    <property type="project" value="InterPro"/>
</dbReference>
<keyword evidence="1" id="KW-0472">Membrane</keyword>